<sequence length="333" mass="37961">MELSEDMNPVHHNNEQDQQQKQKDSKLAISVLEGFKFHPQDHQNLNQLVGCVNDKQIPSPLELLSNYASSFIRLSGRNLLREQNKDVELAQFLFAAVERIVCRQFEQANSLLLHCCQWNNNNNSPSYGNSVQRTIFHFSQALSERIKKEIGSGMVTIRRLQNRNPIEELQRDHNAAVTCHQKLPFNQVMQFVGVQTVIEYVSSQNKIHMIDLALGYGLMAATIMEALAEREESPVELLKITAVVYGDSRGVIDDTGSRLVSLGESLNLSFLFKIVFVRDINELDKDDFEIEKDEAVVVYSPNFLWTLVSFPDSLDKLMRVIKKIKPGLMTVHC</sequence>
<dbReference type="EMBL" id="JASCZI010093848">
    <property type="protein sequence ID" value="MED6153521.1"/>
    <property type="molecule type" value="Genomic_DNA"/>
</dbReference>
<evidence type="ECO:0000313" key="7">
    <source>
        <dbReference type="EMBL" id="MED6153521.1"/>
    </source>
</evidence>
<evidence type="ECO:0000256" key="2">
    <source>
        <dbReference type="ARBA" id="ARBA00023015"/>
    </source>
</evidence>
<keyword evidence="2" id="KW-0805">Transcription regulation</keyword>
<comment type="similarity">
    <text evidence="5">Belongs to the GRAS family.</text>
</comment>
<protein>
    <submittedName>
        <fullName evidence="7">Uncharacterized protein</fullName>
    </submittedName>
</protein>
<dbReference type="PANTHER" id="PTHR31636">
    <property type="entry name" value="OSJNBA0084A10.13 PROTEIN-RELATED"/>
    <property type="match status" value="1"/>
</dbReference>
<comment type="caution">
    <text evidence="7">The sequence shown here is derived from an EMBL/GenBank/DDBJ whole genome shotgun (WGS) entry which is preliminary data.</text>
</comment>
<reference evidence="7 8" key="1">
    <citation type="journal article" date="2023" name="Plants (Basel)">
        <title>Bridging the Gap: Combining Genomics and Transcriptomics Approaches to Understand Stylosanthes scabra, an Orphan Legume from the Brazilian Caatinga.</title>
        <authorList>
            <person name="Ferreira-Neto J.R.C."/>
            <person name="da Silva M.D."/>
            <person name="Binneck E."/>
            <person name="de Melo N.F."/>
            <person name="da Silva R.H."/>
            <person name="de Melo A.L.T.M."/>
            <person name="Pandolfi V."/>
            <person name="Bustamante F.O."/>
            <person name="Brasileiro-Vidal A.C."/>
            <person name="Benko-Iseppon A.M."/>
        </authorList>
    </citation>
    <scope>NUCLEOTIDE SEQUENCE [LARGE SCALE GENOMIC DNA]</scope>
    <source>
        <tissue evidence="7">Leaves</tissue>
    </source>
</reference>
<evidence type="ECO:0000256" key="1">
    <source>
        <dbReference type="ARBA" id="ARBA00004123"/>
    </source>
</evidence>
<organism evidence="7 8">
    <name type="scientific">Stylosanthes scabra</name>
    <dbReference type="NCBI Taxonomy" id="79078"/>
    <lineage>
        <taxon>Eukaryota</taxon>
        <taxon>Viridiplantae</taxon>
        <taxon>Streptophyta</taxon>
        <taxon>Embryophyta</taxon>
        <taxon>Tracheophyta</taxon>
        <taxon>Spermatophyta</taxon>
        <taxon>Magnoliopsida</taxon>
        <taxon>eudicotyledons</taxon>
        <taxon>Gunneridae</taxon>
        <taxon>Pentapetalae</taxon>
        <taxon>rosids</taxon>
        <taxon>fabids</taxon>
        <taxon>Fabales</taxon>
        <taxon>Fabaceae</taxon>
        <taxon>Papilionoideae</taxon>
        <taxon>50 kb inversion clade</taxon>
        <taxon>dalbergioids sensu lato</taxon>
        <taxon>Dalbergieae</taxon>
        <taxon>Pterocarpus clade</taxon>
        <taxon>Stylosanthes</taxon>
    </lineage>
</organism>
<feature type="compositionally biased region" description="Basic and acidic residues" evidence="6">
    <location>
        <begin position="8"/>
        <end position="23"/>
    </location>
</feature>
<accession>A0ABU6TZZ5</accession>
<evidence type="ECO:0000256" key="3">
    <source>
        <dbReference type="ARBA" id="ARBA00023163"/>
    </source>
</evidence>
<name>A0ABU6TZZ5_9FABA</name>
<evidence type="ECO:0000256" key="4">
    <source>
        <dbReference type="ARBA" id="ARBA00023242"/>
    </source>
</evidence>
<evidence type="ECO:0000313" key="8">
    <source>
        <dbReference type="Proteomes" id="UP001341840"/>
    </source>
</evidence>
<dbReference type="InterPro" id="IPR005202">
    <property type="entry name" value="TF_GRAS"/>
</dbReference>
<dbReference type="Proteomes" id="UP001341840">
    <property type="component" value="Unassembled WGS sequence"/>
</dbReference>
<dbReference type="Pfam" id="PF03514">
    <property type="entry name" value="GRAS"/>
    <property type="match status" value="1"/>
</dbReference>
<evidence type="ECO:0000256" key="6">
    <source>
        <dbReference type="SAM" id="MobiDB-lite"/>
    </source>
</evidence>
<keyword evidence="3" id="KW-0804">Transcription</keyword>
<feature type="region of interest" description="Disordered" evidence="6">
    <location>
        <begin position="1"/>
        <end position="23"/>
    </location>
</feature>
<keyword evidence="8" id="KW-1185">Reference proteome</keyword>
<proteinExistence type="inferred from homology"/>
<comment type="caution">
    <text evidence="5">Lacks conserved residue(s) required for the propagation of feature annotation.</text>
</comment>
<evidence type="ECO:0000256" key="5">
    <source>
        <dbReference type="PROSITE-ProRule" id="PRU01191"/>
    </source>
</evidence>
<feature type="region of interest" description="Leucine repeat II (LRII)" evidence="5">
    <location>
        <begin position="254"/>
        <end position="286"/>
    </location>
</feature>
<keyword evidence="4" id="KW-0539">Nucleus</keyword>
<gene>
    <name evidence="7" type="ORF">PIB30_102806</name>
</gene>
<dbReference type="PROSITE" id="PS50985">
    <property type="entry name" value="GRAS"/>
    <property type="match status" value="1"/>
</dbReference>
<comment type="subcellular location">
    <subcellularLocation>
        <location evidence="1">Nucleus</location>
    </subcellularLocation>
</comment>